<name>A0A845BBU3_9PROT</name>
<evidence type="ECO:0000259" key="3">
    <source>
        <dbReference type="Pfam" id="PF25607"/>
    </source>
</evidence>
<dbReference type="PANTHER" id="PTHR40940">
    <property type="entry name" value="PROTEIN BATD-RELATED"/>
    <property type="match status" value="1"/>
</dbReference>
<dbReference type="InterPro" id="IPR025738">
    <property type="entry name" value="BatD"/>
</dbReference>
<reference evidence="4 5" key="1">
    <citation type="submission" date="2019-03" db="EMBL/GenBank/DDBJ databases">
        <title>Roseomonas sp. a novel Roseomonas species isolated from Sea whip Gorgonian.</title>
        <authorList>
            <person name="Li F."/>
            <person name="Pan X."/>
            <person name="Huang S."/>
            <person name="Li Z."/>
            <person name="Meng B."/>
        </authorList>
    </citation>
    <scope>NUCLEOTIDE SEQUENCE [LARGE SCALE GENOMIC DNA]</scope>
    <source>
        <strain evidence="4 5">M0104</strain>
    </source>
</reference>
<feature type="signal peptide" evidence="2">
    <location>
        <begin position="1"/>
        <end position="20"/>
    </location>
</feature>
<keyword evidence="1" id="KW-1133">Transmembrane helix</keyword>
<dbReference type="OrthoDB" id="7252246at2"/>
<dbReference type="RefSeq" id="WP_160936682.1">
    <property type="nucleotide sequence ID" value="NZ_SNVJ01000006.1"/>
</dbReference>
<dbReference type="Proteomes" id="UP000460715">
    <property type="component" value="Unassembled WGS sequence"/>
</dbReference>
<evidence type="ECO:0000256" key="2">
    <source>
        <dbReference type="SAM" id="SignalP"/>
    </source>
</evidence>
<accession>A0A845BBU3</accession>
<gene>
    <name evidence="4" type="ORF">E0493_09400</name>
</gene>
<protein>
    <recommendedName>
        <fullName evidence="3">DUF7939 domain-containing protein</fullName>
    </recommendedName>
</protein>
<evidence type="ECO:0000256" key="1">
    <source>
        <dbReference type="SAM" id="Phobius"/>
    </source>
</evidence>
<dbReference type="EMBL" id="SNVJ01000006">
    <property type="protein sequence ID" value="MXP63564.1"/>
    <property type="molecule type" value="Genomic_DNA"/>
</dbReference>
<evidence type="ECO:0000313" key="4">
    <source>
        <dbReference type="EMBL" id="MXP63564.1"/>
    </source>
</evidence>
<sequence>MRAAAILLLLLLAGLPDARAQEAADFLLRLRVSPEGPVTVNQRVRVTLTAMTPVRFVDPPRWPDLAFTAGRAVVLPEADTVPGTERVGGQSYAALQRTYTLFPVSAGTLVLEAIDMTVRVGGSEGQPVTARSRTEAARLTARLPPNVDDVARLVVSPAFRLEVSTEGAGGELRVGQPVTRRVQMVAEDTSAMLLPPALWGEPEGVRVYPDPPALQDSTDRGVLRAERRDSVTYVPQQPGTVELPGFGVSWVDPRSGRLQTPQVPPVRLTVLPAAGTAQEVFAPHPGRWVSVALVLLALGASAWWLARRRARRASSPLARLAAACRRNDAHAAVTALYQWADARLPPGGERRVARLAAITGVPELAVAATALEAQLYGRAADTQWRGAELLTAARCVEWRLRDSSGGVARVAPLPPLNPVAATFTPRLTDPRWAR</sequence>
<keyword evidence="1" id="KW-0472">Membrane</keyword>
<organism evidence="4 5">
    <name type="scientific">Teichococcus coralli</name>
    <dbReference type="NCBI Taxonomy" id="2545983"/>
    <lineage>
        <taxon>Bacteria</taxon>
        <taxon>Pseudomonadati</taxon>
        <taxon>Pseudomonadota</taxon>
        <taxon>Alphaproteobacteria</taxon>
        <taxon>Acetobacterales</taxon>
        <taxon>Roseomonadaceae</taxon>
        <taxon>Roseomonas</taxon>
    </lineage>
</organism>
<keyword evidence="1" id="KW-0812">Transmembrane</keyword>
<feature type="transmembrane region" description="Helical" evidence="1">
    <location>
        <begin position="288"/>
        <end position="306"/>
    </location>
</feature>
<dbReference type="Pfam" id="PF25607">
    <property type="entry name" value="DUF7939"/>
    <property type="match status" value="1"/>
</dbReference>
<comment type="caution">
    <text evidence="4">The sequence shown here is derived from an EMBL/GenBank/DDBJ whole genome shotgun (WGS) entry which is preliminary data.</text>
</comment>
<dbReference type="InterPro" id="IPR057699">
    <property type="entry name" value="DUF7939"/>
</dbReference>
<keyword evidence="2" id="KW-0732">Signal</keyword>
<proteinExistence type="predicted"/>
<evidence type="ECO:0000313" key="5">
    <source>
        <dbReference type="Proteomes" id="UP000460715"/>
    </source>
</evidence>
<feature type="chain" id="PRO_5033067632" description="DUF7939 domain-containing protein" evidence="2">
    <location>
        <begin position="21"/>
        <end position="434"/>
    </location>
</feature>
<feature type="domain" description="DUF7939" evidence="3">
    <location>
        <begin position="315"/>
        <end position="394"/>
    </location>
</feature>
<dbReference type="PANTHER" id="PTHR40940:SF1">
    <property type="entry name" value="PROTEIN BATD"/>
    <property type="match status" value="1"/>
</dbReference>
<keyword evidence="5" id="KW-1185">Reference proteome</keyword>
<dbReference type="AlphaFoldDB" id="A0A845BBU3"/>